<evidence type="ECO:0008006" key="3">
    <source>
        <dbReference type="Google" id="ProtNLM"/>
    </source>
</evidence>
<proteinExistence type="predicted"/>
<sequence>MDIQKPTGAGGMKMIQKILGKPLEPGKLGVLMARAGVGKTACLTHIALEYLLGGSSVLHVCIDEIPEKIKVWYKELLKNSLSSQSSESFAEIAHSTERNRFILAYLHHTFNPEKLEQSLQNLKEQAGFHPDLVILDGLDFDRVQRSTLEMLQNFAQKHNVPIWMSARTHRHISMTNDKGIPYPCDKNDDLFESILLLEPLTETIQIKVLKHGAQYSPSSPEVFLNSQTYLLQQG</sequence>
<evidence type="ECO:0000313" key="1">
    <source>
        <dbReference type="EMBL" id="GLI35354.1"/>
    </source>
</evidence>
<comment type="caution">
    <text evidence="1">The sequence shown here is derived from an EMBL/GenBank/DDBJ whole genome shotgun (WGS) entry which is preliminary data.</text>
</comment>
<organism evidence="1 2">
    <name type="scientific">Desulforhabdus amnigena</name>
    <dbReference type="NCBI Taxonomy" id="40218"/>
    <lineage>
        <taxon>Bacteria</taxon>
        <taxon>Pseudomonadati</taxon>
        <taxon>Thermodesulfobacteriota</taxon>
        <taxon>Syntrophobacteria</taxon>
        <taxon>Syntrophobacterales</taxon>
        <taxon>Syntrophobacteraceae</taxon>
        <taxon>Desulforhabdus</taxon>
    </lineage>
</organism>
<dbReference type="Proteomes" id="UP001144372">
    <property type="component" value="Unassembled WGS sequence"/>
</dbReference>
<protein>
    <recommendedName>
        <fullName evidence="3">Cytoplasmic protein</fullName>
    </recommendedName>
</protein>
<keyword evidence="2" id="KW-1185">Reference proteome</keyword>
<dbReference type="SUPFAM" id="SSF52540">
    <property type="entry name" value="P-loop containing nucleoside triphosphate hydrolases"/>
    <property type="match status" value="1"/>
</dbReference>
<dbReference type="RefSeq" id="WP_281795076.1">
    <property type="nucleotide sequence ID" value="NZ_BSDR01000001.1"/>
</dbReference>
<accession>A0A9W6L977</accession>
<evidence type="ECO:0000313" key="2">
    <source>
        <dbReference type="Proteomes" id="UP001144372"/>
    </source>
</evidence>
<dbReference type="Gene3D" id="3.40.50.300">
    <property type="entry name" value="P-loop containing nucleotide triphosphate hydrolases"/>
    <property type="match status" value="1"/>
</dbReference>
<dbReference type="InterPro" id="IPR027417">
    <property type="entry name" value="P-loop_NTPase"/>
</dbReference>
<name>A0A9W6L977_9BACT</name>
<dbReference type="EMBL" id="BSDR01000001">
    <property type="protein sequence ID" value="GLI35354.1"/>
    <property type="molecule type" value="Genomic_DNA"/>
</dbReference>
<gene>
    <name evidence="1" type="ORF">DAMNIGENAA_27870</name>
</gene>
<dbReference type="AlphaFoldDB" id="A0A9W6L977"/>
<reference evidence="1" key="1">
    <citation type="submission" date="2022-12" db="EMBL/GenBank/DDBJ databases">
        <title>Reference genome sequencing for broad-spectrum identification of bacterial and archaeal isolates by mass spectrometry.</title>
        <authorList>
            <person name="Sekiguchi Y."/>
            <person name="Tourlousse D.M."/>
        </authorList>
    </citation>
    <scope>NUCLEOTIDE SEQUENCE</scope>
    <source>
        <strain evidence="1">ASRB1</strain>
    </source>
</reference>